<evidence type="ECO:0000256" key="1">
    <source>
        <dbReference type="ARBA" id="ARBA00004496"/>
    </source>
</evidence>
<feature type="compositionally biased region" description="Low complexity" evidence="8">
    <location>
        <begin position="484"/>
        <end position="493"/>
    </location>
</feature>
<feature type="region of interest" description="Disordered" evidence="8">
    <location>
        <begin position="1"/>
        <end position="29"/>
    </location>
</feature>
<keyword evidence="4 10" id="KW-0396">Initiation factor</keyword>
<dbReference type="Proteomes" id="UP000187283">
    <property type="component" value="Unassembled WGS sequence"/>
</dbReference>
<evidence type="ECO:0000259" key="9">
    <source>
        <dbReference type="PROSITE" id="PS51366"/>
    </source>
</evidence>
<dbReference type="Pfam" id="PF02847">
    <property type="entry name" value="MA3"/>
    <property type="match status" value="1"/>
</dbReference>
<evidence type="ECO:0000256" key="8">
    <source>
        <dbReference type="SAM" id="MobiDB-lite"/>
    </source>
</evidence>
<feature type="region of interest" description="Disordered" evidence="8">
    <location>
        <begin position="47"/>
        <end position="87"/>
    </location>
</feature>
<feature type="compositionally biased region" description="Polar residues" evidence="8">
    <location>
        <begin position="606"/>
        <end position="623"/>
    </location>
</feature>
<gene>
    <name evidence="10" type="ORF">AYI70_g820</name>
</gene>
<evidence type="ECO:0000256" key="4">
    <source>
        <dbReference type="ARBA" id="ARBA00022540"/>
    </source>
</evidence>
<evidence type="ECO:0000256" key="3">
    <source>
        <dbReference type="ARBA" id="ARBA00022490"/>
    </source>
</evidence>
<feature type="compositionally biased region" description="Basic and acidic residues" evidence="8">
    <location>
        <begin position="517"/>
        <end position="526"/>
    </location>
</feature>
<dbReference type="Gene3D" id="1.25.40.180">
    <property type="match status" value="2"/>
</dbReference>
<keyword evidence="5" id="KW-0597">Phosphoprotein</keyword>
<feature type="region of interest" description="Disordered" evidence="8">
    <location>
        <begin position="599"/>
        <end position="704"/>
    </location>
</feature>
<feature type="compositionally biased region" description="Polar residues" evidence="8">
    <location>
        <begin position="496"/>
        <end position="509"/>
    </location>
</feature>
<dbReference type="PANTHER" id="PTHR23253">
    <property type="entry name" value="EUKARYOTIC TRANSLATION INITIATION FACTOR 4 GAMMA"/>
    <property type="match status" value="1"/>
</dbReference>
<feature type="compositionally biased region" description="Low complexity" evidence="8">
    <location>
        <begin position="1289"/>
        <end position="1300"/>
    </location>
</feature>
<proteinExistence type="inferred from homology"/>
<reference evidence="10 11" key="1">
    <citation type="submission" date="2017-01" db="EMBL/GenBank/DDBJ databases">
        <authorList>
            <person name="Mah S.A."/>
            <person name="Swanson W.J."/>
            <person name="Moy G.W."/>
            <person name="Vacquier V.D."/>
        </authorList>
    </citation>
    <scope>NUCLEOTIDE SEQUENCE [LARGE SCALE GENOMIC DNA]</scope>
    <source>
        <strain evidence="10 11">GSMNP</strain>
    </source>
</reference>
<feature type="region of interest" description="Disordered" evidence="8">
    <location>
        <begin position="847"/>
        <end position="891"/>
    </location>
</feature>
<dbReference type="InterPro" id="IPR003890">
    <property type="entry name" value="MIF4G-like_typ-3"/>
</dbReference>
<dbReference type="GO" id="GO:0003729">
    <property type="term" value="F:mRNA binding"/>
    <property type="evidence" value="ECO:0007669"/>
    <property type="project" value="TreeGrafter"/>
</dbReference>
<feature type="compositionally biased region" description="Polar residues" evidence="8">
    <location>
        <begin position="1309"/>
        <end position="1336"/>
    </location>
</feature>
<feature type="region of interest" description="Disordered" evidence="8">
    <location>
        <begin position="914"/>
        <end position="957"/>
    </location>
</feature>
<dbReference type="FunFam" id="1.25.40.180:FF:000020">
    <property type="entry name" value="Eukaryotic translation initiation factor subunit"/>
    <property type="match status" value="1"/>
</dbReference>
<feature type="compositionally biased region" description="Polar residues" evidence="8">
    <location>
        <begin position="1"/>
        <end position="20"/>
    </location>
</feature>
<evidence type="ECO:0000256" key="2">
    <source>
        <dbReference type="ARBA" id="ARBA00005775"/>
    </source>
</evidence>
<feature type="compositionally biased region" description="Polar residues" evidence="8">
    <location>
        <begin position="630"/>
        <end position="646"/>
    </location>
</feature>
<protein>
    <submittedName>
        <fullName evidence="10">Eukaryotic translation initiation factor 4 gamma</fullName>
    </submittedName>
</protein>
<dbReference type="STRING" id="133412.A0A1R1YF73"/>
<name>A0A1R1YF73_9FUNG</name>
<feature type="compositionally biased region" description="Polar residues" evidence="8">
    <location>
        <begin position="1251"/>
        <end position="1263"/>
    </location>
</feature>
<evidence type="ECO:0000256" key="7">
    <source>
        <dbReference type="ARBA" id="ARBA00022917"/>
    </source>
</evidence>
<dbReference type="EMBL" id="LSSN01000148">
    <property type="protein sequence ID" value="OMJ25567.1"/>
    <property type="molecule type" value="Genomic_DNA"/>
</dbReference>
<dbReference type="GO" id="GO:0003743">
    <property type="term" value="F:translation initiation factor activity"/>
    <property type="evidence" value="ECO:0007669"/>
    <property type="project" value="UniProtKB-KW"/>
</dbReference>
<dbReference type="GO" id="GO:0010494">
    <property type="term" value="C:cytoplasmic stress granule"/>
    <property type="evidence" value="ECO:0007669"/>
    <property type="project" value="UniProtKB-ARBA"/>
</dbReference>
<dbReference type="PROSITE" id="PS51366">
    <property type="entry name" value="MI"/>
    <property type="match status" value="1"/>
</dbReference>
<feature type="compositionally biased region" description="Polar residues" evidence="8">
    <location>
        <begin position="235"/>
        <end position="248"/>
    </location>
</feature>
<feature type="compositionally biased region" description="Polar residues" evidence="8">
    <location>
        <begin position="195"/>
        <end position="216"/>
    </location>
</feature>
<comment type="similarity">
    <text evidence="2">Belongs to the eukaryotic initiation factor 4G family.</text>
</comment>
<feature type="region of interest" description="Disordered" evidence="8">
    <location>
        <begin position="103"/>
        <end position="125"/>
    </location>
</feature>
<comment type="caution">
    <text evidence="10">The sequence shown here is derived from an EMBL/GenBank/DDBJ whole genome shotgun (WGS) entry which is preliminary data.</text>
</comment>
<dbReference type="SUPFAM" id="SSF48371">
    <property type="entry name" value="ARM repeat"/>
    <property type="match status" value="2"/>
</dbReference>
<feature type="compositionally biased region" description="Basic and acidic residues" evidence="8">
    <location>
        <begin position="647"/>
        <end position="671"/>
    </location>
</feature>
<feature type="compositionally biased region" description="Basic and acidic residues" evidence="8">
    <location>
        <begin position="1346"/>
        <end position="1355"/>
    </location>
</feature>
<dbReference type="Pfam" id="PF02854">
    <property type="entry name" value="MIF4G"/>
    <property type="match status" value="1"/>
</dbReference>
<evidence type="ECO:0000256" key="5">
    <source>
        <dbReference type="ARBA" id="ARBA00022553"/>
    </source>
</evidence>
<keyword evidence="6" id="KW-0694">RNA-binding</keyword>
<comment type="subcellular location">
    <subcellularLocation>
        <location evidence="1">Cytoplasm</location>
    </subcellularLocation>
</comment>
<feature type="compositionally biased region" description="Basic and acidic residues" evidence="8">
    <location>
        <begin position="853"/>
        <end position="881"/>
    </location>
</feature>
<dbReference type="PANTHER" id="PTHR23253:SF9">
    <property type="entry name" value="EUKARYOTIC TRANSLATION INITIATION FACTOR 4 GAMMA 2"/>
    <property type="match status" value="1"/>
</dbReference>
<evidence type="ECO:0000256" key="6">
    <source>
        <dbReference type="ARBA" id="ARBA00022884"/>
    </source>
</evidence>
<feature type="compositionally biased region" description="Polar residues" evidence="8">
    <location>
        <begin position="1361"/>
        <end position="1375"/>
    </location>
</feature>
<feature type="compositionally biased region" description="Polar residues" evidence="8">
    <location>
        <begin position="529"/>
        <end position="542"/>
    </location>
</feature>
<evidence type="ECO:0000313" key="10">
    <source>
        <dbReference type="EMBL" id="OMJ25567.1"/>
    </source>
</evidence>
<accession>A0A1R1YF73</accession>
<feature type="region of interest" description="Disordered" evidence="8">
    <location>
        <begin position="137"/>
        <end position="250"/>
    </location>
</feature>
<organism evidence="10 11">
    <name type="scientific">Smittium culicis</name>
    <dbReference type="NCBI Taxonomy" id="133412"/>
    <lineage>
        <taxon>Eukaryota</taxon>
        <taxon>Fungi</taxon>
        <taxon>Fungi incertae sedis</taxon>
        <taxon>Zoopagomycota</taxon>
        <taxon>Kickxellomycotina</taxon>
        <taxon>Harpellomycetes</taxon>
        <taxon>Harpellales</taxon>
        <taxon>Legeriomycetaceae</taxon>
        <taxon>Smittium</taxon>
    </lineage>
</organism>
<dbReference type="GO" id="GO:0016281">
    <property type="term" value="C:eukaryotic translation initiation factor 4F complex"/>
    <property type="evidence" value="ECO:0007669"/>
    <property type="project" value="TreeGrafter"/>
</dbReference>
<feature type="compositionally biased region" description="Polar residues" evidence="8">
    <location>
        <begin position="927"/>
        <end position="957"/>
    </location>
</feature>
<feature type="compositionally biased region" description="Polar residues" evidence="8">
    <location>
        <begin position="672"/>
        <end position="686"/>
    </location>
</feature>
<keyword evidence="7" id="KW-0648">Protein biosynthesis</keyword>
<feature type="domain" description="MI" evidence="9">
    <location>
        <begin position="1437"/>
        <end position="1558"/>
    </location>
</feature>
<dbReference type="OrthoDB" id="514777at2759"/>
<feature type="region of interest" description="Disordered" evidence="8">
    <location>
        <begin position="1250"/>
        <end position="1389"/>
    </location>
</feature>
<feature type="region of interest" description="Disordered" evidence="8">
    <location>
        <begin position="484"/>
        <end position="577"/>
    </location>
</feature>
<dbReference type="SMART" id="SM00543">
    <property type="entry name" value="MIF4G"/>
    <property type="match status" value="1"/>
</dbReference>
<feature type="compositionally biased region" description="Polar residues" evidence="8">
    <location>
        <begin position="556"/>
        <end position="568"/>
    </location>
</feature>
<sequence>MNRKSGSNQSEILATSNQNHTLKKQPAAQKISLEKGSNGAVTFAQLVSKSSPSDGANSDSKLKSSTPKTNSSLNKDDSNSVVLPSVKLEPTPRILFGNWENTKISGSTAKTSGSPSEAISGGIPQILPKVRVKPIFGNSKSSEVPRNRSNSGASGIGPVPLPSHGFSDKDGQSKHFNTPFPDPNILSKEPRDQKLNTNRNTNKIQSQYPNHLNNPKPNRPQIPSGDDSYRRMGPSSVNHNAQSHQNYSADPHNNIINSGVNAQSPYMTNTAPLSSVSDNSTSNISANPGGFHIQNQGIEQHQYNNYSTIQGSQHNMGPRIQSGGNIPPSSPYAQQINRDKQIPVPTNPVPSINSANTINFPIPPSNQTPQNHIPQNIPMVHSSMPNPINNVHQQPMNNINNQMNHWGPGGYYNSGHINPPVYDSQYNNFGSAPIQQHIGFAQPNPYMISRHPPNMPMQQAMLINPSESNPQIVNIQQVSGLNPLPSSPLSVGNKLNAKSSEFTPRTSGNRVRITDPNTKKSVDLHTKTYRNLDQSKPSSSLLNIKDNHDAGDDSTPPAQKSLNPTDSHNLPLADKKSMFVVPSRTKAIKIINPKLKDAAETKAPETLQSKPSNVSEPASTTPSVAEKSTPPVSANSSSPSITAQDSKNTETADTKEPTPKPSVELKEESAKPSDQVTVESTPSVTSKVDKDSAPQASNDVNKSVDISVDVTATNDVKETKVEDSSKPPAIKVDGADITKSKSEIDSSEVLTPRSSALSQENIAAETQRIVDELNKEKIGIKETSQPPKASDKPTQIHILTLEEILKLDIYPQSAKECMPELVNGYISYPVQFLTSFKLVCKKSPGFNFDLGPSDDRSSGPSRENRRGLNRNRSEMGRDRIGARSNNSMLPTEMNVFKPVPRTSEERFQASVGQGNLNAIRSPGGLGSRTSSQGNRNSRMSRQNHGYKSGNQQEDNQSQIQNYEPLPKTENRWKPQIKSTFDDSKINSINASEIPDDVVERKVKVLLNKLTVDNYDKVSPEIIAWANRSVEEPNARIVIIVLNLIFEKAVDEPPFAAMYAKLSRLLHDAIDDNISLDLYLDKDGNPVKGTMVVRKVLLNRCQREFESGWKAEIPDDIKSDEYYKAMKIKRRGLGLVKYVGEMFLLSIISDKLLRGLIIMLLNGVIEDETIESAAKLLTTVGLKVENHKGSDFLDMVCQRLSEIANLPTINSRIKFMLMDVIDLRENKWITRGKETGPKAISEIHADVERQKSLQSNVLRKNMSSAGRGQGMQNNNRGGYRNGDRNSYAGRSNNRSDNNSSRQAGDLSGFGNLSRTKAYNPGTQVPGSNPFANLSQGSRGWKSSGGDQRNRKDDSRPNRNVPLPNTTSSRRMVTPTLSKPKPENISSGNMFNALATDNDESEQPLSPSPESTISAMKAKLDSEAASSVNIVTPTLSSSVIKIKAKSIVDEYKSIRDKTEFTECLVELGTENYSNFLSALIEYSLDFKTSDVVLVSDALKHVSKSSIFTKEQVQVGFSSITEALVDISTDVPFAYKHYAILLNAFDIPVIDINLYMGDLVKMIDSRSPPPFEVVRHYLTIRSESNGSDALISEIENSGNNPFDITQYLPLESRDSESVKRTLDLKSLLNFFPNL</sequence>
<keyword evidence="3" id="KW-0963">Cytoplasm</keyword>
<evidence type="ECO:0000313" key="11">
    <source>
        <dbReference type="Proteomes" id="UP000187283"/>
    </source>
</evidence>
<feature type="compositionally biased region" description="Polar residues" evidence="8">
    <location>
        <begin position="138"/>
        <end position="153"/>
    </location>
</feature>
<feature type="compositionally biased region" description="Polar residues" evidence="8">
    <location>
        <begin position="47"/>
        <end position="73"/>
    </location>
</feature>
<dbReference type="InterPro" id="IPR003891">
    <property type="entry name" value="Initiation_fac_eIF4g_MI"/>
</dbReference>
<dbReference type="InterPro" id="IPR016024">
    <property type="entry name" value="ARM-type_fold"/>
</dbReference>
<feature type="compositionally biased region" description="Polar residues" evidence="8">
    <location>
        <begin position="103"/>
        <end position="117"/>
    </location>
</feature>
<keyword evidence="11" id="KW-1185">Reference proteome</keyword>